<organism evidence="2 3">
    <name type="scientific">Listeria newyorkensis</name>
    <dbReference type="NCBI Taxonomy" id="1497681"/>
    <lineage>
        <taxon>Bacteria</taxon>
        <taxon>Bacillati</taxon>
        <taxon>Bacillota</taxon>
        <taxon>Bacilli</taxon>
        <taxon>Bacillales</taxon>
        <taxon>Listeriaceae</taxon>
        <taxon>Listeria</taxon>
    </lineage>
</organism>
<dbReference type="SMART" id="SM00530">
    <property type="entry name" value="HTH_XRE"/>
    <property type="match status" value="1"/>
</dbReference>
<dbReference type="Gene3D" id="1.10.260.40">
    <property type="entry name" value="lambda repressor-like DNA-binding domains"/>
    <property type="match status" value="1"/>
</dbReference>
<dbReference type="CDD" id="cd00093">
    <property type="entry name" value="HTH_XRE"/>
    <property type="match status" value="1"/>
</dbReference>
<dbReference type="Proteomes" id="UP000569903">
    <property type="component" value="Unassembled WGS sequence"/>
</dbReference>
<dbReference type="InterPro" id="IPR001387">
    <property type="entry name" value="Cro/C1-type_HTH"/>
</dbReference>
<dbReference type="GO" id="GO:0003677">
    <property type="term" value="F:DNA binding"/>
    <property type="evidence" value="ECO:0007669"/>
    <property type="project" value="InterPro"/>
</dbReference>
<comment type="caution">
    <text evidence="2">The sequence shown here is derived from an EMBL/GenBank/DDBJ whole genome shotgun (WGS) entry which is preliminary data.</text>
</comment>
<dbReference type="SUPFAM" id="SSF47413">
    <property type="entry name" value="lambda repressor-like DNA-binding domains"/>
    <property type="match status" value="1"/>
</dbReference>
<dbReference type="InterPro" id="IPR010982">
    <property type="entry name" value="Lambda_DNA-bd_dom_sf"/>
</dbReference>
<gene>
    <name evidence="2" type="ORF">HB850_02330</name>
</gene>
<accession>A0A841YVF5</accession>
<dbReference type="PROSITE" id="PS50943">
    <property type="entry name" value="HTH_CROC1"/>
    <property type="match status" value="1"/>
</dbReference>
<feature type="domain" description="HTH cro/C1-type" evidence="1">
    <location>
        <begin position="5"/>
        <end position="62"/>
    </location>
</feature>
<dbReference type="EMBL" id="JAARQN010000001">
    <property type="protein sequence ID" value="MBC1456576.1"/>
    <property type="molecule type" value="Genomic_DNA"/>
</dbReference>
<dbReference type="AlphaFoldDB" id="A0A841YVF5"/>
<name>A0A841YVF5_9LIST</name>
<evidence type="ECO:0000259" key="1">
    <source>
        <dbReference type="PROSITE" id="PS50943"/>
    </source>
</evidence>
<evidence type="ECO:0000313" key="2">
    <source>
        <dbReference type="EMBL" id="MBC1456576.1"/>
    </source>
</evidence>
<dbReference type="RefSeq" id="WP_185388036.1">
    <property type="nucleotide sequence ID" value="NZ_JAARQN010000001.1"/>
</dbReference>
<reference evidence="2 3" key="1">
    <citation type="submission" date="2020-03" db="EMBL/GenBank/DDBJ databases">
        <title>Soil Listeria distribution.</title>
        <authorList>
            <person name="Liao J."/>
            <person name="Wiedmann M."/>
        </authorList>
    </citation>
    <scope>NUCLEOTIDE SEQUENCE [LARGE SCALE GENOMIC DNA]</scope>
    <source>
        <strain evidence="2 3">FSL L7-1614</strain>
    </source>
</reference>
<protein>
    <submittedName>
        <fullName evidence="2">Helix-turn-helix transcriptional regulator</fullName>
    </submittedName>
</protein>
<dbReference type="Pfam" id="PF13443">
    <property type="entry name" value="HTH_26"/>
    <property type="match status" value="1"/>
</dbReference>
<sequence length="277" mass="32342">MKINLKKLLSLKNVSITELSELTKISRSTLTPLARESNLLGKTKIETLERICEALEVNFSELVYEEVSVKVIFFKKIGGLDKEEIDDCYEAYFICKLSIETQFKKEYLYLSISSTYPLSTKQSLYNVEIMDDLDFLLMERASKSTFEELCIDKMSIFNSADVIKDDLLLLLTRAISEPIKNEIISMQDIFVKQDKWLDASSSIGFRKDERIREYKETEELFILWNLYNELSFDFEYLNSGEINSLPFSYVVDINSFQIKSPSFGKNYNLNEWYNSLK</sequence>
<proteinExistence type="predicted"/>
<evidence type="ECO:0000313" key="3">
    <source>
        <dbReference type="Proteomes" id="UP000569903"/>
    </source>
</evidence>